<dbReference type="PANTHER" id="PTHR18964:SF169">
    <property type="entry name" value="N-ACETYLMANNOSAMINE KINASE"/>
    <property type="match status" value="1"/>
</dbReference>
<protein>
    <submittedName>
        <fullName evidence="1">N-acylmannosamine kinase</fullName>
    </submittedName>
</protein>
<dbReference type="Proteomes" id="UP000192330">
    <property type="component" value="Unassembled WGS sequence"/>
</dbReference>
<accession>A0A1W2DG20</accession>
<dbReference type="InterPro" id="IPR043129">
    <property type="entry name" value="ATPase_NBD"/>
</dbReference>
<dbReference type="Pfam" id="PF00480">
    <property type="entry name" value="ROK"/>
    <property type="match status" value="1"/>
</dbReference>
<evidence type="ECO:0000313" key="1">
    <source>
        <dbReference type="EMBL" id="SMC96479.1"/>
    </source>
</evidence>
<dbReference type="SUPFAM" id="SSF53067">
    <property type="entry name" value="Actin-like ATPase domain"/>
    <property type="match status" value="1"/>
</dbReference>
<keyword evidence="1" id="KW-0418">Kinase</keyword>
<gene>
    <name evidence="1" type="ORF">SAMN06295998_1149</name>
</gene>
<dbReference type="GO" id="GO:0019262">
    <property type="term" value="P:N-acetylneuraminate catabolic process"/>
    <property type="evidence" value="ECO:0007669"/>
    <property type="project" value="TreeGrafter"/>
</dbReference>
<dbReference type="EMBL" id="FWYD01000014">
    <property type="protein sequence ID" value="SMC96479.1"/>
    <property type="molecule type" value="Genomic_DNA"/>
</dbReference>
<reference evidence="1 2" key="1">
    <citation type="submission" date="2017-04" db="EMBL/GenBank/DDBJ databases">
        <authorList>
            <person name="Afonso C.L."/>
            <person name="Miller P.J."/>
            <person name="Scott M.A."/>
            <person name="Spackman E."/>
            <person name="Goraichik I."/>
            <person name="Dimitrov K.M."/>
            <person name="Suarez D.L."/>
            <person name="Swayne D.E."/>
        </authorList>
    </citation>
    <scope>NUCLEOTIDE SEQUENCE [LARGE SCALE GENOMIC DNA]</scope>
    <source>
        <strain evidence="1 2">CGMCC 1.12644</strain>
    </source>
</reference>
<dbReference type="GO" id="GO:0009384">
    <property type="term" value="F:N-acylmannosamine kinase activity"/>
    <property type="evidence" value="ECO:0007669"/>
    <property type="project" value="TreeGrafter"/>
</dbReference>
<evidence type="ECO:0000313" key="2">
    <source>
        <dbReference type="Proteomes" id="UP000192330"/>
    </source>
</evidence>
<dbReference type="Gene3D" id="3.30.420.40">
    <property type="match status" value="2"/>
</dbReference>
<dbReference type="InterPro" id="IPR000600">
    <property type="entry name" value="ROK"/>
</dbReference>
<keyword evidence="2" id="KW-1185">Reference proteome</keyword>
<dbReference type="STRING" id="1387277.SAMN06295998_1149"/>
<dbReference type="PANTHER" id="PTHR18964">
    <property type="entry name" value="ROK (REPRESSOR, ORF, KINASE) FAMILY"/>
    <property type="match status" value="1"/>
</dbReference>
<proteinExistence type="predicted"/>
<dbReference type="AlphaFoldDB" id="A0A1W2DG20"/>
<keyword evidence="1" id="KW-0808">Transferase</keyword>
<sequence length="302" mass="29943">MQNMPRNTLTGFAADLGGTKIAAARIEQGVVAERLITPTDAAADPDAQIAAIRTLLDRLGHASGAPLGVAVAGRVDSAGSWHAVNRGTLPAILGFALEQALVRDLGAATCLNDAAAAALAEGLFGAGSRSNSFAYLTVSTGVGGGLVIANRLIASENGLAGHVGFVSSRHASGPCGSGRMATVESIAGGRGIAAAAAAAGHADTDARAVFAAAAKGQDWADRIIATSASAVATLIGDLTAILGLDTVAMGGSIGLAPGYIDRARAALAEEPALFRPRLVPATLGHDAPLIGALAAHLRKESP</sequence>
<name>A0A1W2DG20_9RHOB</name>
<organism evidence="1 2">
    <name type="scientific">Primorskyibacter flagellatus</name>
    <dbReference type="NCBI Taxonomy" id="1387277"/>
    <lineage>
        <taxon>Bacteria</taxon>
        <taxon>Pseudomonadati</taxon>
        <taxon>Pseudomonadota</taxon>
        <taxon>Alphaproteobacteria</taxon>
        <taxon>Rhodobacterales</taxon>
        <taxon>Roseobacteraceae</taxon>
        <taxon>Primorskyibacter</taxon>
    </lineage>
</organism>